<evidence type="ECO:0000313" key="9">
    <source>
        <dbReference type="Proteomes" id="UP000075391"/>
    </source>
</evidence>
<name>A0A150WUC8_BDEBC</name>
<evidence type="ECO:0000256" key="2">
    <source>
        <dbReference type="ARBA" id="ARBA00012916"/>
    </source>
</evidence>
<evidence type="ECO:0000259" key="7">
    <source>
        <dbReference type="PROSITE" id="PS51278"/>
    </source>
</evidence>
<organism evidence="8 9">
    <name type="scientific">Bdellovibrio bacteriovorus</name>
    <dbReference type="NCBI Taxonomy" id="959"/>
    <lineage>
        <taxon>Bacteria</taxon>
        <taxon>Pseudomonadati</taxon>
        <taxon>Bdellovibrionota</taxon>
        <taxon>Bdellovibrionia</taxon>
        <taxon>Bdellovibrionales</taxon>
        <taxon>Pseudobdellovibrionaceae</taxon>
        <taxon>Bdellovibrio</taxon>
    </lineage>
</organism>
<feature type="domain" description="Glutamine amidotransferase type-2" evidence="7">
    <location>
        <begin position="2"/>
        <end position="232"/>
    </location>
</feature>
<comment type="catalytic activity">
    <reaction evidence="1">
        <text>D-fructose 6-phosphate + L-glutamine = D-glucosamine 6-phosphate + L-glutamate</text>
        <dbReference type="Rhea" id="RHEA:13237"/>
        <dbReference type="ChEBI" id="CHEBI:29985"/>
        <dbReference type="ChEBI" id="CHEBI:58359"/>
        <dbReference type="ChEBI" id="CHEBI:58725"/>
        <dbReference type="ChEBI" id="CHEBI:61527"/>
        <dbReference type="EC" id="2.6.1.16"/>
    </reaction>
</comment>
<evidence type="ECO:0000256" key="6">
    <source>
        <dbReference type="ARBA" id="ARBA00022962"/>
    </source>
</evidence>
<keyword evidence="5" id="KW-0808">Transferase</keyword>
<dbReference type="Gene3D" id="3.60.20.10">
    <property type="entry name" value="Glutamine Phosphoribosylpyrophosphate, subunit 1, domain 1"/>
    <property type="match status" value="1"/>
</dbReference>
<protein>
    <recommendedName>
        <fullName evidence="3">Glutamine--fructose-6-phosphate aminotransferase [isomerizing]</fullName>
        <ecNumber evidence="2">2.6.1.16</ecNumber>
    </recommendedName>
</protein>
<dbReference type="InterPro" id="IPR017932">
    <property type="entry name" value="GATase_2_dom"/>
</dbReference>
<evidence type="ECO:0000256" key="5">
    <source>
        <dbReference type="ARBA" id="ARBA00022679"/>
    </source>
</evidence>
<dbReference type="InterPro" id="IPR014729">
    <property type="entry name" value="Rossmann-like_a/b/a_fold"/>
</dbReference>
<gene>
    <name evidence="8" type="ORF">AZI85_16035</name>
</gene>
<comment type="caution">
    <text evidence="8">The sequence shown here is derived from an EMBL/GenBank/DDBJ whole genome shotgun (WGS) entry which is preliminary data.</text>
</comment>
<dbReference type="PROSITE" id="PS51278">
    <property type="entry name" value="GATASE_TYPE_2"/>
    <property type="match status" value="1"/>
</dbReference>
<sequence>MCGIAGVIGNLGGSNSIEEFEAMAKVLERRGHDAFGFAALDYAGRDLRFGKLSLPFHKAIRSDEYKSFRSFVSASGKPELVFGHTRLATHGGTGDSANNQPVVYKDWIVVHNGIITNEKEVKEGISSDICALPLDTYASVGFLSKLSDSADTFDFSKVMRAFNEEIKGANNFAIYSAKWGLSILFSSNGSLYLQNRDERWYFSSEKRALPLQEQYEATQLLFPNVFVYDHRNTKGGIYDVTKEEISFGMPESSAPLKEVTKVQTTEYTSHVNVVELGRILESEFRFVSDATKNVKRCTKCLLPSTFPGIAFDSAGACSICAGYQSAKPKLSKNDLYNRLSKGGTQDKVLVSLSGGRDSCFTLHTVVKELGLKASAFTYDWGMVTDLARRNQSRMCGDLKVEHLIVSADIEKKRKYIKDNVSAWLRRPSLGTIPLFMAGDKHYFYYAEKVKKENGLHLNVMGENKLEKTGFKTRFAGAEQSGENSSMAYSMSTSNKLKMLSFYGTEFAVNPGYWNASLWDTFTGYLSYYVYPRTYLNLFDYVEWNENVVDATLKRYDWEYSPDCETSWRIGDGTAPFYNFIYHSVVGFSENDTLRANQIREGHLTIDQAKALIERDNHPRPESFAWYCDVLGLDAIEVAKAITRVPKLY</sequence>
<dbReference type="Proteomes" id="UP000075391">
    <property type="component" value="Unassembled WGS sequence"/>
</dbReference>
<dbReference type="SUPFAM" id="SSF56235">
    <property type="entry name" value="N-terminal nucleophile aminohydrolases (Ntn hydrolases)"/>
    <property type="match status" value="1"/>
</dbReference>
<evidence type="ECO:0000256" key="3">
    <source>
        <dbReference type="ARBA" id="ARBA00016090"/>
    </source>
</evidence>
<dbReference type="GO" id="GO:0006002">
    <property type="term" value="P:fructose 6-phosphate metabolic process"/>
    <property type="evidence" value="ECO:0007669"/>
    <property type="project" value="TreeGrafter"/>
</dbReference>
<dbReference type="EC" id="2.6.1.16" evidence="2"/>
<proteinExistence type="predicted"/>
<dbReference type="PANTHER" id="PTHR10937:SF0">
    <property type="entry name" value="GLUTAMINE--FRUCTOSE-6-PHOSPHATE TRANSAMINASE (ISOMERIZING)"/>
    <property type="match status" value="1"/>
</dbReference>
<dbReference type="Gene3D" id="3.40.50.620">
    <property type="entry name" value="HUPs"/>
    <property type="match status" value="1"/>
</dbReference>
<reference evidence="8 9" key="1">
    <citation type="submission" date="2016-03" db="EMBL/GenBank/DDBJ databases">
        <authorList>
            <person name="Ploux O."/>
        </authorList>
    </citation>
    <scope>NUCLEOTIDE SEQUENCE [LARGE SCALE GENOMIC DNA]</scope>
    <source>
        <strain evidence="8 9">BER2</strain>
    </source>
</reference>
<dbReference type="InterPro" id="IPR029055">
    <property type="entry name" value="Ntn_hydrolases_N"/>
</dbReference>
<dbReference type="SUPFAM" id="SSF52402">
    <property type="entry name" value="Adenine nucleotide alpha hydrolases-like"/>
    <property type="match status" value="1"/>
</dbReference>
<accession>A0A150WUC8</accession>
<evidence type="ECO:0000256" key="1">
    <source>
        <dbReference type="ARBA" id="ARBA00001031"/>
    </source>
</evidence>
<dbReference type="GO" id="GO:0004360">
    <property type="term" value="F:glutamine-fructose-6-phosphate transaminase (isomerizing) activity"/>
    <property type="evidence" value="ECO:0007669"/>
    <property type="project" value="UniProtKB-EC"/>
</dbReference>
<dbReference type="OrthoDB" id="5366152at2"/>
<evidence type="ECO:0000313" key="8">
    <source>
        <dbReference type="EMBL" id="KYG69902.1"/>
    </source>
</evidence>
<keyword evidence="6" id="KW-0315">Glutamine amidotransferase</keyword>
<evidence type="ECO:0000256" key="4">
    <source>
        <dbReference type="ARBA" id="ARBA00022576"/>
    </source>
</evidence>
<dbReference type="PANTHER" id="PTHR10937">
    <property type="entry name" value="GLUCOSAMINE--FRUCTOSE-6-PHOSPHATE AMINOTRANSFERASE, ISOMERIZING"/>
    <property type="match status" value="1"/>
</dbReference>
<keyword evidence="4" id="KW-0032">Aminotransferase</keyword>
<dbReference type="GO" id="GO:0006047">
    <property type="term" value="P:UDP-N-acetylglucosamine metabolic process"/>
    <property type="evidence" value="ECO:0007669"/>
    <property type="project" value="TreeGrafter"/>
</dbReference>
<dbReference type="AlphaFoldDB" id="A0A150WUC8"/>
<dbReference type="EMBL" id="LUKF01000005">
    <property type="protein sequence ID" value="KYG69902.1"/>
    <property type="molecule type" value="Genomic_DNA"/>
</dbReference>
<dbReference type="GO" id="GO:0006487">
    <property type="term" value="P:protein N-linked glycosylation"/>
    <property type="evidence" value="ECO:0007669"/>
    <property type="project" value="TreeGrafter"/>
</dbReference>
<dbReference type="Pfam" id="PF13522">
    <property type="entry name" value="GATase_6"/>
    <property type="match status" value="1"/>
</dbReference>
<dbReference type="CDD" id="cd00352">
    <property type="entry name" value="Gn_AT_II"/>
    <property type="match status" value="1"/>
</dbReference>